<evidence type="ECO:0000313" key="2">
    <source>
        <dbReference type="EMBL" id="MBE1506683.1"/>
    </source>
</evidence>
<dbReference type="Proteomes" id="UP000620262">
    <property type="component" value="Unassembled WGS sequence"/>
</dbReference>
<reference evidence="2 3" key="1">
    <citation type="submission" date="2020-10" db="EMBL/GenBank/DDBJ databases">
        <title>Sequencing the genomes of 1000 actinobacteria strains.</title>
        <authorList>
            <person name="Klenk H.-P."/>
        </authorList>
    </citation>
    <scope>NUCLEOTIDE SEQUENCE [LARGE SCALE GENOMIC DNA]</scope>
    <source>
        <strain evidence="2 3">DSM 7307</strain>
    </source>
</reference>
<organism evidence="2 3">
    <name type="scientific">Rhizobium viscosum</name>
    <name type="common">Arthrobacter viscosus</name>
    <dbReference type="NCBI Taxonomy" id="1673"/>
    <lineage>
        <taxon>Bacteria</taxon>
        <taxon>Pseudomonadati</taxon>
        <taxon>Pseudomonadota</taxon>
        <taxon>Alphaproteobacteria</taxon>
        <taxon>Hyphomicrobiales</taxon>
        <taxon>Rhizobiaceae</taxon>
        <taxon>Rhizobium/Agrobacterium group</taxon>
        <taxon>Rhizobium</taxon>
    </lineage>
</organism>
<protein>
    <submittedName>
        <fullName evidence="2">Uncharacterized protein</fullName>
    </submittedName>
</protein>
<proteinExistence type="predicted"/>
<keyword evidence="1" id="KW-0472">Membrane</keyword>
<keyword evidence="1" id="KW-1133">Transmembrane helix</keyword>
<name>A0ABR9ITZ9_RHIVS</name>
<sequence length="72" mass="7482">MSILRIAVKELTGMFIDDGALALFSLLLVLGVGLAVKSGAIGPTAGAVLLVAGCLVILAESVMRAARRKFRR</sequence>
<dbReference type="EMBL" id="JADBEC010000001">
    <property type="protein sequence ID" value="MBE1506683.1"/>
    <property type="molecule type" value="Genomic_DNA"/>
</dbReference>
<comment type="caution">
    <text evidence="2">The sequence shown here is derived from an EMBL/GenBank/DDBJ whole genome shotgun (WGS) entry which is preliminary data.</text>
</comment>
<keyword evidence="1" id="KW-0812">Transmembrane</keyword>
<evidence type="ECO:0000256" key="1">
    <source>
        <dbReference type="SAM" id="Phobius"/>
    </source>
</evidence>
<evidence type="ECO:0000313" key="3">
    <source>
        <dbReference type="Proteomes" id="UP000620262"/>
    </source>
</evidence>
<gene>
    <name evidence="2" type="ORF">H4W29_003864</name>
</gene>
<accession>A0ABR9ITZ9</accession>
<keyword evidence="3" id="KW-1185">Reference proteome</keyword>
<feature type="transmembrane region" description="Helical" evidence="1">
    <location>
        <begin position="45"/>
        <end position="63"/>
    </location>
</feature>
<dbReference type="RefSeq" id="WP_192730349.1">
    <property type="nucleotide sequence ID" value="NZ_BAAAVL010000022.1"/>
</dbReference>